<keyword evidence="3" id="KW-1185">Reference proteome</keyword>
<reference evidence="2 3" key="1">
    <citation type="submission" date="2019-07" db="EMBL/GenBank/DDBJ databases">
        <title>Tomitella cavernea sp. nov., an actinomycete isolated from soil.</title>
        <authorList>
            <person name="Cheng J."/>
        </authorList>
    </citation>
    <scope>NUCLEOTIDE SEQUENCE [LARGE SCALE GENOMIC DNA]</scope>
    <source>
        <strain evidence="2 3">HY188</strain>
    </source>
</reference>
<dbReference type="AlphaFoldDB" id="A0A516X4J1"/>
<reference evidence="2 3" key="2">
    <citation type="submission" date="2019-07" db="EMBL/GenBank/DDBJ databases">
        <authorList>
            <person name="Huang Y."/>
        </authorList>
    </citation>
    <scope>NUCLEOTIDE SEQUENCE [LARGE SCALE GENOMIC DNA]</scope>
    <source>
        <strain evidence="2 3">HY188</strain>
    </source>
</reference>
<evidence type="ECO:0008006" key="4">
    <source>
        <dbReference type="Google" id="ProtNLM"/>
    </source>
</evidence>
<protein>
    <recommendedName>
        <fullName evidence="4">Minor tail protein</fullName>
    </recommendedName>
</protein>
<feature type="region of interest" description="Disordered" evidence="1">
    <location>
        <begin position="528"/>
        <end position="559"/>
    </location>
</feature>
<dbReference type="Proteomes" id="UP000317344">
    <property type="component" value="Chromosome"/>
</dbReference>
<dbReference type="KEGG" id="toy:FO059_12530"/>
<dbReference type="RefSeq" id="WP_143909228.1">
    <property type="nucleotide sequence ID" value="NZ_CP041765.1"/>
</dbReference>
<organism evidence="2 3">
    <name type="scientific">Tomitella fengzijianii</name>
    <dbReference type="NCBI Taxonomy" id="2597660"/>
    <lineage>
        <taxon>Bacteria</taxon>
        <taxon>Bacillati</taxon>
        <taxon>Actinomycetota</taxon>
        <taxon>Actinomycetes</taxon>
        <taxon>Mycobacteriales</taxon>
        <taxon>Tomitella</taxon>
    </lineage>
</organism>
<evidence type="ECO:0000256" key="1">
    <source>
        <dbReference type="SAM" id="MobiDB-lite"/>
    </source>
</evidence>
<sequence length="559" mass="60599">MSTRTVATVPGIDPALAREFAQAFAGTSALQDVIDTIVGAAGSALEDLADWVANVPDMIGRMVNQVVDIFNGLVVTPINDAIQGVLDWFRGLLGFRQDTSEQVQETENTVNNQGTIIQGISDDLVDNATLADVPNNLPMWQSLNPLEDPSFPRVMLNRGQKDGAWYRPAADRMELAFIRPARSRKYNTIGCIVDNSEDATSDAYLAVYRVMEDGALDLVDVTGNIADTMTAARSEVRVQLDEDLMVEAGSYIAVGILQTGGTTRYLAGLDDENVAVPVGTYPPKINALSAGGTTSPPDTITSGEIDFSQSWIPWVCLGESIPDTDEQPLSYRDTFDRPDGGLGHDWATRGSFRVLDRKAQLGANPSGGFHTALWVYPLHRDDHQASAIVAKNDTLQAPGFVMVRGNNRFTRGMIAYWIQRSSGSWEVGLNYATGINTYGRAYPDTPAVTFPANSRVTLRAIGDRYIVTVNGEEVIEHRDTAGHVPIGPANRFVGFGLWANPAGRYGAPLEEWSAKDLNRELLEYPAEDRYPSRLTYPSAPGTGTGGGNSDGDDNTESED</sequence>
<evidence type="ECO:0000313" key="3">
    <source>
        <dbReference type="Proteomes" id="UP000317344"/>
    </source>
</evidence>
<dbReference type="OrthoDB" id="4508072at2"/>
<gene>
    <name evidence="2" type="ORF">FO059_12530</name>
</gene>
<name>A0A516X4J1_9ACTN</name>
<feature type="compositionally biased region" description="Acidic residues" evidence="1">
    <location>
        <begin position="550"/>
        <end position="559"/>
    </location>
</feature>
<accession>A0A516X4J1</accession>
<evidence type="ECO:0000313" key="2">
    <source>
        <dbReference type="EMBL" id="QDQ97992.1"/>
    </source>
</evidence>
<proteinExistence type="predicted"/>
<dbReference type="EMBL" id="CP041765">
    <property type="protein sequence ID" value="QDQ97992.1"/>
    <property type="molecule type" value="Genomic_DNA"/>
</dbReference>